<gene>
    <name evidence="1" type="ORF">F511_05112</name>
</gene>
<name>A0A2Z7AMG9_9LAMI</name>
<accession>A0A2Z7AMG9</accession>
<proteinExistence type="predicted"/>
<dbReference type="AlphaFoldDB" id="A0A2Z7AMG9"/>
<keyword evidence="2" id="KW-1185">Reference proteome</keyword>
<sequence>MASSAVCELPLSCASVVHCGSRLEPWLGPGESAEPGVVQPVGLGHGRPEQGGRRLEVGVVACIEHDGPLGSLGLNGAGDDPVDFIPTDGSLCGDYEAIA</sequence>
<organism evidence="1 2">
    <name type="scientific">Dorcoceras hygrometricum</name>
    <dbReference type="NCBI Taxonomy" id="472368"/>
    <lineage>
        <taxon>Eukaryota</taxon>
        <taxon>Viridiplantae</taxon>
        <taxon>Streptophyta</taxon>
        <taxon>Embryophyta</taxon>
        <taxon>Tracheophyta</taxon>
        <taxon>Spermatophyta</taxon>
        <taxon>Magnoliopsida</taxon>
        <taxon>eudicotyledons</taxon>
        <taxon>Gunneridae</taxon>
        <taxon>Pentapetalae</taxon>
        <taxon>asterids</taxon>
        <taxon>lamiids</taxon>
        <taxon>Lamiales</taxon>
        <taxon>Gesneriaceae</taxon>
        <taxon>Didymocarpoideae</taxon>
        <taxon>Trichosporeae</taxon>
        <taxon>Loxocarpinae</taxon>
        <taxon>Dorcoceras</taxon>
    </lineage>
</organism>
<evidence type="ECO:0000313" key="1">
    <source>
        <dbReference type="EMBL" id="KZV22656.1"/>
    </source>
</evidence>
<protein>
    <submittedName>
        <fullName evidence="1">Uncharacterized protein</fullName>
    </submittedName>
</protein>
<evidence type="ECO:0000313" key="2">
    <source>
        <dbReference type="Proteomes" id="UP000250235"/>
    </source>
</evidence>
<dbReference type="Proteomes" id="UP000250235">
    <property type="component" value="Unassembled WGS sequence"/>
</dbReference>
<dbReference type="EMBL" id="KV014238">
    <property type="protein sequence ID" value="KZV22656.1"/>
    <property type="molecule type" value="Genomic_DNA"/>
</dbReference>
<reference evidence="1 2" key="1">
    <citation type="journal article" date="2015" name="Proc. Natl. Acad. Sci. U.S.A.">
        <title>The resurrection genome of Boea hygrometrica: A blueprint for survival of dehydration.</title>
        <authorList>
            <person name="Xiao L."/>
            <person name="Yang G."/>
            <person name="Zhang L."/>
            <person name="Yang X."/>
            <person name="Zhao S."/>
            <person name="Ji Z."/>
            <person name="Zhou Q."/>
            <person name="Hu M."/>
            <person name="Wang Y."/>
            <person name="Chen M."/>
            <person name="Xu Y."/>
            <person name="Jin H."/>
            <person name="Xiao X."/>
            <person name="Hu G."/>
            <person name="Bao F."/>
            <person name="Hu Y."/>
            <person name="Wan P."/>
            <person name="Li L."/>
            <person name="Deng X."/>
            <person name="Kuang T."/>
            <person name="Xiang C."/>
            <person name="Zhu J.K."/>
            <person name="Oliver M.J."/>
            <person name="He Y."/>
        </authorList>
    </citation>
    <scope>NUCLEOTIDE SEQUENCE [LARGE SCALE GENOMIC DNA]</scope>
    <source>
        <strain evidence="2">cv. XS01</strain>
    </source>
</reference>